<dbReference type="InterPro" id="IPR050338">
    <property type="entry name" value="DisA"/>
</dbReference>
<evidence type="ECO:0000313" key="14">
    <source>
        <dbReference type="Proteomes" id="UP000469440"/>
    </source>
</evidence>
<keyword evidence="14" id="KW-1185">Reference proteome</keyword>
<feature type="transmembrane region" description="Helical" evidence="10">
    <location>
        <begin position="20"/>
        <end position="37"/>
    </location>
</feature>
<dbReference type="KEGG" id="cfem:HCR03_18635"/>
<comment type="similarity">
    <text evidence="10">Belongs to the adenylate cyclase family. DacA/CdaA subfamily.</text>
</comment>
<dbReference type="InterPro" id="IPR014046">
    <property type="entry name" value="C-di-AMP_synthase"/>
</dbReference>
<evidence type="ECO:0000256" key="8">
    <source>
        <dbReference type="ARBA" id="ARBA00022989"/>
    </source>
</evidence>
<evidence type="ECO:0000256" key="5">
    <source>
        <dbReference type="ARBA" id="ARBA00022695"/>
    </source>
</evidence>
<evidence type="ECO:0000256" key="1">
    <source>
        <dbReference type="ARBA" id="ARBA00000877"/>
    </source>
</evidence>
<keyword evidence="3 10" id="KW-0808">Transferase</keyword>
<accession>A0A7G8TAH2</accession>
<dbReference type="GO" id="GO:0004016">
    <property type="term" value="F:adenylate cyclase activity"/>
    <property type="evidence" value="ECO:0007669"/>
    <property type="project" value="UniProtKB-UniRule"/>
</dbReference>
<dbReference type="AlphaFoldDB" id="A0A6N8I2Z4"/>
<dbReference type="PANTHER" id="PTHR34185:SF1">
    <property type="entry name" value="DIADENYLATE CYCLASE"/>
    <property type="match status" value="1"/>
</dbReference>
<dbReference type="InterPro" id="IPR034701">
    <property type="entry name" value="CdaA"/>
</dbReference>
<dbReference type="SUPFAM" id="SSF143597">
    <property type="entry name" value="YojJ-like"/>
    <property type="match status" value="1"/>
</dbReference>
<evidence type="ECO:0000256" key="7">
    <source>
        <dbReference type="ARBA" id="ARBA00022840"/>
    </source>
</evidence>
<name>A0A6N8I2Z4_9FIRM</name>
<dbReference type="PANTHER" id="PTHR34185">
    <property type="entry name" value="DIADENYLATE CYCLASE"/>
    <property type="match status" value="1"/>
</dbReference>
<dbReference type="OrthoDB" id="9807385at2"/>
<evidence type="ECO:0000256" key="3">
    <source>
        <dbReference type="ARBA" id="ARBA00022679"/>
    </source>
</evidence>
<comment type="catalytic activity">
    <reaction evidence="1 10">
        <text>2 ATP = 3',3'-c-di-AMP + 2 diphosphate</text>
        <dbReference type="Rhea" id="RHEA:35655"/>
        <dbReference type="ChEBI" id="CHEBI:30616"/>
        <dbReference type="ChEBI" id="CHEBI:33019"/>
        <dbReference type="ChEBI" id="CHEBI:71500"/>
        <dbReference type="EC" id="2.7.7.85"/>
    </reaction>
</comment>
<dbReference type="EMBL" id="VWXL01000089">
    <property type="protein sequence ID" value="MVB12382.1"/>
    <property type="molecule type" value="Genomic_DNA"/>
</dbReference>
<dbReference type="PROSITE" id="PS51794">
    <property type="entry name" value="DAC"/>
    <property type="match status" value="1"/>
</dbReference>
<accession>A0A6N8I2Z4</accession>
<dbReference type="Gene3D" id="3.40.1700.10">
    <property type="entry name" value="DNA integrity scanning protein, DisA, N-terminal domain"/>
    <property type="match status" value="1"/>
</dbReference>
<dbReference type="InterPro" id="IPR036888">
    <property type="entry name" value="DNA_integrity_DisA_N_sf"/>
</dbReference>
<dbReference type="FunFam" id="3.40.1700.10:FF:000002">
    <property type="entry name" value="Diadenylate cyclase"/>
    <property type="match status" value="1"/>
</dbReference>
<dbReference type="Proteomes" id="UP000469440">
    <property type="component" value="Unassembled WGS sequence"/>
</dbReference>
<keyword evidence="6 10" id="KW-0547">Nucleotide-binding</keyword>
<feature type="domain" description="DAC" evidence="11">
    <location>
        <begin position="90"/>
        <end position="262"/>
    </location>
</feature>
<dbReference type="Pfam" id="PF02457">
    <property type="entry name" value="DAC"/>
    <property type="match status" value="1"/>
</dbReference>
<evidence type="ECO:0000256" key="2">
    <source>
        <dbReference type="ARBA" id="ARBA00022475"/>
    </source>
</evidence>
<dbReference type="InterPro" id="IPR003390">
    <property type="entry name" value="DNA_integrity_scan_DisA_N"/>
</dbReference>
<evidence type="ECO:0000259" key="11">
    <source>
        <dbReference type="PROSITE" id="PS51794"/>
    </source>
</evidence>
<feature type="transmembrane region" description="Helical" evidence="10">
    <location>
        <begin position="49"/>
        <end position="67"/>
    </location>
</feature>
<evidence type="ECO:0000256" key="10">
    <source>
        <dbReference type="HAMAP-Rule" id="MF_01499"/>
    </source>
</evidence>
<evidence type="ECO:0000256" key="4">
    <source>
        <dbReference type="ARBA" id="ARBA00022692"/>
    </source>
</evidence>
<evidence type="ECO:0000313" key="12">
    <source>
        <dbReference type="EMBL" id="MVB12382.1"/>
    </source>
</evidence>
<evidence type="ECO:0000313" key="15">
    <source>
        <dbReference type="Proteomes" id="UP000515909"/>
    </source>
</evidence>
<protein>
    <recommendedName>
        <fullName evidence="10">Diadenylate cyclase</fullName>
        <shortName evidence="10">DAC</shortName>
        <ecNumber evidence="10">2.7.7.85</ecNumber>
    </recommendedName>
    <alternativeName>
        <fullName evidence="10">Cyclic-di-AMP synthase</fullName>
        <shortName evidence="10">c-di-AMP synthase</shortName>
    </alternativeName>
</protein>
<evidence type="ECO:0000256" key="9">
    <source>
        <dbReference type="ARBA" id="ARBA00023136"/>
    </source>
</evidence>
<keyword evidence="5 10" id="KW-0548">Nucleotidyltransferase</keyword>
<keyword evidence="8 10" id="KW-1133">Transmembrane helix</keyword>
<evidence type="ECO:0000256" key="6">
    <source>
        <dbReference type="ARBA" id="ARBA00022741"/>
    </source>
</evidence>
<comment type="caution">
    <text evidence="10">Lacks conserved residue(s) required for the propagation of feature annotation.</text>
</comment>
<dbReference type="EC" id="2.7.7.85" evidence="10"/>
<dbReference type="PIRSF" id="PIRSF004793">
    <property type="entry name" value="UCP004793"/>
    <property type="match status" value="1"/>
</dbReference>
<evidence type="ECO:0000313" key="13">
    <source>
        <dbReference type="EMBL" id="QNK40613.1"/>
    </source>
</evidence>
<dbReference type="Proteomes" id="UP000515909">
    <property type="component" value="Chromosome"/>
</dbReference>
<gene>
    <name evidence="12" type="primary">cdaA</name>
    <name evidence="10" type="synonym">dacA</name>
    <name evidence="12" type="ORF">CAFE_31170</name>
    <name evidence="13" type="ORF">HCR03_18635</name>
</gene>
<reference evidence="12 14" key="1">
    <citation type="submission" date="2019-09" db="EMBL/GenBank/DDBJ databases">
        <title>Genome sequence of Clostridium sp. EA1.</title>
        <authorList>
            <person name="Poehlein A."/>
            <person name="Bengelsdorf F.R."/>
            <person name="Daniel R."/>
        </authorList>
    </citation>
    <scope>NUCLEOTIDE SEQUENCE [LARGE SCALE GENOMIC DNA]</scope>
    <source>
        <strain evidence="12 14">EA1</strain>
    </source>
</reference>
<comment type="function">
    <text evidence="10">Catalyzes the condensation of 2 ATP molecules into cyclic di-AMP (c-di-AMP), a second messenger used to regulate differing processes in different bacteria.</text>
</comment>
<dbReference type="RefSeq" id="WP_066643110.1">
    <property type="nucleotide sequence ID" value="NZ_CP060286.1"/>
</dbReference>
<comment type="subunit">
    <text evidence="10">Probably a homodimer.</text>
</comment>
<keyword evidence="4 10" id="KW-0812">Transmembrane</keyword>
<dbReference type="InterPro" id="IPR045585">
    <property type="entry name" value="CdaA_N"/>
</dbReference>
<dbReference type="NCBIfam" id="TIGR00159">
    <property type="entry name" value="diadenylate cyclase CdaA"/>
    <property type="match status" value="1"/>
</dbReference>
<keyword evidence="9 10" id="KW-0472">Membrane</keyword>
<dbReference type="GO" id="GO:0006171">
    <property type="term" value="P:cAMP biosynthetic process"/>
    <property type="evidence" value="ECO:0007669"/>
    <property type="project" value="InterPro"/>
</dbReference>
<dbReference type="GO" id="GO:0005524">
    <property type="term" value="F:ATP binding"/>
    <property type="evidence" value="ECO:0007669"/>
    <property type="project" value="UniProtKB-UniRule"/>
</dbReference>
<dbReference type="EMBL" id="CP060286">
    <property type="protein sequence ID" value="QNK40613.1"/>
    <property type="molecule type" value="Genomic_DNA"/>
</dbReference>
<keyword evidence="2 10" id="KW-1003">Cell membrane</keyword>
<feature type="transmembrane region" description="Helical" evidence="10">
    <location>
        <begin position="73"/>
        <end position="89"/>
    </location>
</feature>
<organism evidence="12 14">
    <name type="scientific">Caproicibacter fermentans</name>
    <dbReference type="NCBI Taxonomy" id="2576756"/>
    <lineage>
        <taxon>Bacteria</taxon>
        <taxon>Bacillati</taxon>
        <taxon>Bacillota</taxon>
        <taxon>Clostridia</taxon>
        <taxon>Eubacteriales</taxon>
        <taxon>Acutalibacteraceae</taxon>
        <taxon>Caproicibacter</taxon>
    </lineage>
</organism>
<dbReference type="Pfam" id="PF19293">
    <property type="entry name" value="CdaA_N"/>
    <property type="match status" value="1"/>
</dbReference>
<keyword evidence="7 10" id="KW-0067">ATP-binding</keyword>
<sequence length="297" mass="33078">MEFIIGLWNVFLQLIHNFRVADALDIVLVTFIIYNAIKLVRETRAGQLVRGIIVLMVVWLLSYWLNLYMMQSIISYLFQFAFIALLIIFQPEIRRALEQIGRSGIGAGKTWNFGFAFVSGDAEAKLQKSRKAVNAVVDAAVQMSRQKTGALIVFEIKTKLGDIIDTGTVVEAIPSAQIICNIFFNKAPLHDGAMIVRDGMVYAAGCILPLTKSDKVSVELGTRHRAAIGMSENSDAVIVVVSEETGQISVVTNGTITRNYTRETLNSELENLVLSETAEPDEKKQSWISSFRRTKKQ</sequence>
<dbReference type="HAMAP" id="MF_01499">
    <property type="entry name" value="DacA"/>
    <property type="match status" value="1"/>
</dbReference>
<dbReference type="GO" id="GO:0106408">
    <property type="term" value="F:diadenylate cyclase activity"/>
    <property type="evidence" value="ECO:0007669"/>
    <property type="project" value="UniProtKB-EC"/>
</dbReference>
<proteinExistence type="inferred from homology"/>
<reference evidence="13 15" key="2">
    <citation type="submission" date="2020-08" db="EMBL/GenBank/DDBJ databases">
        <title>The isolate Caproiciproducens sp. 7D4C2 produces n-caproate at mildly acidic conditions from hexoses: genome and rBOX comparison with related strains and chain-elongating bacteria.</title>
        <authorList>
            <person name="Esquivel-Elizondo S."/>
            <person name="Bagci C."/>
            <person name="Temovska M."/>
            <person name="Jeon B.S."/>
            <person name="Bessarab I."/>
            <person name="Williams R.B.H."/>
            <person name="Huson D.H."/>
            <person name="Angenent L.T."/>
        </authorList>
    </citation>
    <scope>NUCLEOTIDE SEQUENCE [LARGE SCALE GENOMIC DNA]</scope>
    <source>
        <strain evidence="13 15">7D4C2</strain>
    </source>
</reference>